<keyword evidence="5 9" id="KW-0627">Porphyrin biosynthesis</keyword>
<dbReference type="OrthoDB" id="9787650at2"/>
<dbReference type="InterPro" id="IPR036108">
    <property type="entry name" value="4pyrrol_syn_uPrphyn_synt_sf"/>
</dbReference>
<organism evidence="11 12">
    <name type="scientific">Arenimonas caeni</name>
    <dbReference type="NCBI Taxonomy" id="2058085"/>
    <lineage>
        <taxon>Bacteria</taxon>
        <taxon>Pseudomonadati</taxon>
        <taxon>Pseudomonadota</taxon>
        <taxon>Gammaproteobacteria</taxon>
        <taxon>Lysobacterales</taxon>
        <taxon>Lysobacteraceae</taxon>
        <taxon>Arenimonas</taxon>
    </lineage>
</organism>
<evidence type="ECO:0000256" key="9">
    <source>
        <dbReference type="RuleBase" id="RU366031"/>
    </source>
</evidence>
<evidence type="ECO:0000256" key="7">
    <source>
        <dbReference type="ARBA" id="ARBA00040167"/>
    </source>
</evidence>
<dbReference type="GO" id="GO:0006782">
    <property type="term" value="P:protoporphyrinogen IX biosynthetic process"/>
    <property type="evidence" value="ECO:0007669"/>
    <property type="project" value="UniProtKB-UniRule"/>
</dbReference>
<dbReference type="PANTHER" id="PTHR38042:SF1">
    <property type="entry name" value="UROPORPHYRINOGEN-III SYNTHASE, CHLOROPLASTIC"/>
    <property type="match status" value="1"/>
</dbReference>
<comment type="pathway">
    <text evidence="1 9">Porphyrin-containing compound metabolism; protoporphyrin-IX biosynthesis; coproporphyrinogen-III from 5-aminolevulinate: step 3/4.</text>
</comment>
<name>A0A2P6M924_9GAMM</name>
<comment type="similarity">
    <text evidence="2 9">Belongs to the uroporphyrinogen-III synthase family.</text>
</comment>
<evidence type="ECO:0000256" key="2">
    <source>
        <dbReference type="ARBA" id="ARBA00008133"/>
    </source>
</evidence>
<dbReference type="InterPro" id="IPR039793">
    <property type="entry name" value="UROS/Hem4"/>
</dbReference>
<comment type="caution">
    <text evidence="11">The sequence shown here is derived from an EMBL/GenBank/DDBJ whole genome shotgun (WGS) entry which is preliminary data.</text>
</comment>
<evidence type="ECO:0000256" key="5">
    <source>
        <dbReference type="ARBA" id="ARBA00023244"/>
    </source>
</evidence>
<comment type="catalytic activity">
    <reaction evidence="8 9">
        <text>hydroxymethylbilane = uroporphyrinogen III + H2O</text>
        <dbReference type="Rhea" id="RHEA:18965"/>
        <dbReference type="ChEBI" id="CHEBI:15377"/>
        <dbReference type="ChEBI" id="CHEBI:57308"/>
        <dbReference type="ChEBI" id="CHEBI:57845"/>
        <dbReference type="EC" id="4.2.1.75"/>
    </reaction>
</comment>
<evidence type="ECO:0000256" key="1">
    <source>
        <dbReference type="ARBA" id="ARBA00004772"/>
    </source>
</evidence>
<evidence type="ECO:0000313" key="11">
    <source>
        <dbReference type="EMBL" id="PRH82497.1"/>
    </source>
</evidence>
<feature type="domain" description="Tetrapyrrole biosynthesis uroporphyrinogen III synthase" evidence="10">
    <location>
        <begin position="30"/>
        <end position="245"/>
    </location>
</feature>
<dbReference type="UniPathway" id="UPA00251">
    <property type="reaction ID" value="UER00320"/>
</dbReference>
<dbReference type="Gene3D" id="3.40.50.10090">
    <property type="match status" value="2"/>
</dbReference>
<evidence type="ECO:0000259" key="10">
    <source>
        <dbReference type="Pfam" id="PF02602"/>
    </source>
</evidence>
<dbReference type="InterPro" id="IPR003754">
    <property type="entry name" value="4pyrrol_synth_uPrphyn_synth"/>
</dbReference>
<dbReference type="RefSeq" id="WP_106990270.1">
    <property type="nucleotide sequence ID" value="NZ_KZ679088.1"/>
</dbReference>
<dbReference type="Pfam" id="PF02602">
    <property type="entry name" value="HEM4"/>
    <property type="match status" value="1"/>
</dbReference>
<accession>A0A2P6M924</accession>
<dbReference type="CDD" id="cd06578">
    <property type="entry name" value="HemD"/>
    <property type="match status" value="1"/>
</dbReference>
<evidence type="ECO:0000256" key="6">
    <source>
        <dbReference type="ARBA" id="ARBA00037589"/>
    </source>
</evidence>
<dbReference type="EMBL" id="PVLF01000007">
    <property type="protein sequence ID" value="PRH82497.1"/>
    <property type="molecule type" value="Genomic_DNA"/>
</dbReference>
<gene>
    <name evidence="11" type="ORF">C6N40_06845</name>
</gene>
<dbReference type="Proteomes" id="UP000241736">
    <property type="component" value="Unassembled WGS sequence"/>
</dbReference>
<dbReference type="EC" id="4.2.1.75" evidence="3 9"/>
<dbReference type="SUPFAM" id="SSF69618">
    <property type="entry name" value="HemD-like"/>
    <property type="match status" value="1"/>
</dbReference>
<dbReference type="AlphaFoldDB" id="A0A2P6M924"/>
<proteinExistence type="inferred from homology"/>
<dbReference type="PANTHER" id="PTHR38042">
    <property type="entry name" value="UROPORPHYRINOGEN-III SYNTHASE, CHLOROPLASTIC"/>
    <property type="match status" value="1"/>
</dbReference>
<keyword evidence="12" id="KW-1185">Reference proteome</keyword>
<evidence type="ECO:0000256" key="4">
    <source>
        <dbReference type="ARBA" id="ARBA00023239"/>
    </source>
</evidence>
<evidence type="ECO:0000313" key="12">
    <source>
        <dbReference type="Proteomes" id="UP000241736"/>
    </source>
</evidence>
<protein>
    <recommendedName>
        <fullName evidence="7 9">Uroporphyrinogen-III synthase</fullName>
        <ecNumber evidence="3 9">4.2.1.75</ecNumber>
    </recommendedName>
</protein>
<evidence type="ECO:0000256" key="3">
    <source>
        <dbReference type="ARBA" id="ARBA00013109"/>
    </source>
</evidence>
<sequence length="258" mass="26882">MDKSSSTPALAGWYVISLRPSGSHAPVRRAASGRGARVLSISTLALRPQPSLPALQVALACPLVVVTSPAAVQFARRQLPLSAAPGQRWLALGAGTAAALERVGVPGAIFPAEGTDSEALLALPELKPPPSAVGLVTAPGGRGLIAETLAQRGAQIHRANVYRRIAVHPSAARLRRLRTLPRESALLVSSTEAFDGLWQRLDETGREALRGRAAVASSPRLAAHLAELGFRMIVLAPGAAPDSLLDALAADVARGRFR</sequence>
<dbReference type="GO" id="GO:0006780">
    <property type="term" value="P:uroporphyrinogen III biosynthetic process"/>
    <property type="evidence" value="ECO:0007669"/>
    <property type="project" value="UniProtKB-UniRule"/>
</dbReference>
<evidence type="ECO:0000256" key="8">
    <source>
        <dbReference type="ARBA" id="ARBA00048617"/>
    </source>
</evidence>
<reference evidence="11 12" key="1">
    <citation type="submission" date="2018-03" db="EMBL/GenBank/DDBJ databases">
        <title>Arenimonas caeni sp. nov., isolated from activated sludge.</title>
        <authorList>
            <person name="Liu H."/>
        </authorList>
    </citation>
    <scope>NUCLEOTIDE SEQUENCE [LARGE SCALE GENOMIC DNA]</scope>
    <source>
        <strain evidence="12">z29</strain>
    </source>
</reference>
<dbReference type="GO" id="GO:0004852">
    <property type="term" value="F:uroporphyrinogen-III synthase activity"/>
    <property type="evidence" value="ECO:0007669"/>
    <property type="project" value="UniProtKB-UniRule"/>
</dbReference>
<keyword evidence="4 9" id="KW-0456">Lyase</keyword>
<comment type="function">
    <text evidence="6 9">Catalyzes cyclization of the linear tetrapyrrole, hydroxymethylbilane, to the macrocyclic uroporphyrinogen III.</text>
</comment>